<organism evidence="2 3">
    <name type="scientific">Leptospira mtsangambouensis</name>
    <dbReference type="NCBI Taxonomy" id="2484912"/>
    <lineage>
        <taxon>Bacteria</taxon>
        <taxon>Pseudomonadati</taxon>
        <taxon>Spirochaetota</taxon>
        <taxon>Spirochaetia</taxon>
        <taxon>Leptospirales</taxon>
        <taxon>Leptospiraceae</taxon>
        <taxon>Leptospira</taxon>
    </lineage>
</organism>
<keyword evidence="3" id="KW-1185">Reference proteome</keyword>
<keyword evidence="1" id="KW-0472">Membrane</keyword>
<gene>
    <name evidence="2" type="ORF">EHR01_10895</name>
</gene>
<accession>A0ABY2NYZ8</accession>
<dbReference type="Proteomes" id="UP000297940">
    <property type="component" value="Unassembled WGS sequence"/>
</dbReference>
<evidence type="ECO:0008006" key="4">
    <source>
        <dbReference type="Google" id="ProtNLM"/>
    </source>
</evidence>
<evidence type="ECO:0000313" key="3">
    <source>
        <dbReference type="Proteomes" id="UP000297940"/>
    </source>
</evidence>
<evidence type="ECO:0000313" key="2">
    <source>
        <dbReference type="EMBL" id="TGM74017.1"/>
    </source>
</evidence>
<reference evidence="3" key="1">
    <citation type="journal article" date="2019" name="PLoS Negl. Trop. Dis.">
        <title>Revisiting the worldwide diversity of Leptospira species in the environment.</title>
        <authorList>
            <person name="Vincent A.T."/>
            <person name="Schiettekatte O."/>
            <person name="Bourhy P."/>
            <person name="Veyrier F.J."/>
            <person name="Picardeau M."/>
        </authorList>
    </citation>
    <scope>NUCLEOTIDE SEQUENCE [LARGE SCALE GENOMIC DNA]</scope>
    <source>
        <strain evidence="3">201601298</strain>
    </source>
</reference>
<feature type="transmembrane region" description="Helical" evidence="1">
    <location>
        <begin position="21"/>
        <end position="38"/>
    </location>
</feature>
<comment type="caution">
    <text evidence="2">The sequence shown here is derived from an EMBL/GenBank/DDBJ whole genome shotgun (WGS) entry which is preliminary data.</text>
</comment>
<sequence>MKFFLVEDNLKTNRIWKNKTITKTLLILFTVMFAFVLVNCSEGKKEDTSSALLAPLLFLTYTANPDLPEPALNSVNLTIGNDKFTKTIGVCRGDFGVDDNVMIPGNDFSLPSFFLHKVDFTKTSDVSVTPAGSFLLNVDTQNGSYDPVLSCPVKIMENSATVYDIQVKDCLVDKIVGAVTPPTNIISFRVRCTKGL</sequence>
<protein>
    <recommendedName>
        <fullName evidence="4">Lipoprotein</fullName>
    </recommendedName>
</protein>
<proteinExistence type="predicted"/>
<keyword evidence="1" id="KW-0812">Transmembrane</keyword>
<name>A0ABY2NYZ8_9LEPT</name>
<dbReference type="EMBL" id="RQHK01000015">
    <property type="protein sequence ID" value="TGM74017.1"/>
    <property type="molecule type" value="Genomic_DNA"/>
</dbReference>
<keyword evidence="1" id="KW-1133">Transmembrane helix</keyword>
<evidence type="ECO:0000256" key="1">
    <source>
        <dbReference type="SAM" id="Phobius"/>
    </source>
</evidence>